<feature type="transmembrane region" description="Helical" evidence="6">
    <location>
        <begin position="154"/>
        <end position="173"/>
    </location>
</feature>
<dbReference type="GO" id="GO:0046872">
    <property type="term" value="F:metal ion binding"/>
    <property type="evidence" value="ECO:0007669"/>
    <property type="project" value="UniProtKB-KW"/>
</dbReference>
<dbReference type="Pfam" id="PF02754">
    <property type="entry name" value="CCG"/>
    <property type="match status" value="2"/>
</dbReference>
<dbReference type="PROSITE" id="PS51379">
    <property type="entry name" value="4FE4S_FER_2"/>
    <property type="match status" value="2"/>
</dbReference>
<evidence type="ECO:0000256" key="6">
    <source>
        <dbReference type="SAM" id="Phobius"/>
    </source>
</evidence>
<feature type="domain" description="4Fe-4S ferredoxin-type" evidence="7">
    <location>
        <begin position="294"/>
        <end position="325"/>
    </location>
</feature>
<evidence type="ECO:0000256" key="4">
    <source>
        <dbReference type="ARBA" id="ARBA00023004"/>
    </source>
</evidence>
<dbReference type="PANTHER" id="PTHR43255">
    <property type="entry name" value="IRON-SULFUR-BINDING OXIDOREDUCTASE FADF-RELATED-RELATED"/>
    <property type="match status" value="1"/>
</dbReference>
<evidence type="ECO:0000256" key="5">
    <source>
        <dbReference type="ARBA" id="ARBA00023014"/>
    </source>
</evidence>
<evidence type="ECO:0000313" key="9">
    <source>
        <dbReference type="Proteomes" id="UP000295124"/>
    </source>
</evidence>
<keyword evidence="9" id="KW-1185">Reference proteome</keyword>
<dbReference type="AlphaFoldDB" id="A0A4R4ZIP5"/>
<feature type="transmembrane region" description="Helical" evidence="6">
    <location>
        <begin position="114"/>
        <end position="133"/>
    </location>
</feature>
<dbReference type="PROSITE" id="PS00198">
    <property type="entry name" value="4FE4S_FER_1"/>
    <property type="match status" value="1"/>
</dbReference>
<dbReference type="InterPro" id="IPR017896">
    <property type="entry name" value="4Fe4S_Fe-S-bd"/>
</dbReference>
<dbReference type="GO" id="GO:0016491">
    <property type="term" value="F:oxidoreductase activity"/>
    <property type="evidence" value="ECO:0007669"/>
    <property type="project" value="UniProtKB-KW"/>
</dbReference>
<keyword evidence="1" id="KW-0004">4Fe-4S</keyword>
<dbReference type="EMBL" id="SMKX01000062">
    <property type="protein sequence ID" value="TDD57926.1"/>
    <property type="molecule type" value="Genomic_DNA"/>
</dbReference>
<sequence>MQILAIIVSLAIAVVGVALFGKTIGHIVSVIRLGQPAPGRTDQPGLRSLTLGKETLLHTRMLQWSHIGILHWFVAFGFLGLVLSLVTAFGQLFDAHFALPIIGHWFVFEWVSEFLTWTGLISIIGLVVIRLRALPRGEKGRYSRFFGSTAWQAYYVEYTILGVLICIALLRGLEYSLGAGSKFHFPTTFWVGDLLFSGLSEHALENTVYLVAMIKILISFAWMITISLNATMGVAWHRFTAWPNIWFKRDADGGTALGALQPIMVKGEAIDFENIEELDEDAALGVGKIEDFTWKGLLDFTTCTECGRCQSQCPAWNTDKSLSPKLIMMNLREHAYAKAPYLLASEDERKSLSQLVLDEQEKPLVGPADVAVIDEEALWACTSCGACVQQCPVDIEHVDAIMDMRRYQVLIESSFPSELNGLFKGLENKGNPWNMSPSGRMDWAKDLPFEVKQIGGTAETDPETLAEVEYLFWVGCAGAYEDRAKKTTQAVAELLNIAGVSFAVLGDGETCTGDPARRSGNEFVFQQLAMQNAEVFKETGAKKVVSTCAHCFNTLKNEYSQLGVELDVIHHTQLLNRLVREGKLTPVAPADSTLNGQKITYHDPCYLGRHNQVYDAPRELLEIIPGAEYAEMPRNKTKSFCCGAGGAQMWMEEKVGTRINMNRTNEAVETGADKIATGCPFCRVMLSDGLTAKQADGTAREEVEVQDVAQLLLASVKRG</sequence>
<keyword evidence="4" id="KW-0408">Iron</keyword>
<dbReference type="InterPro" id="IPR017900">
    <property type="entry name" value="4Fe4S_Fe_S_CS"/>
</dbReference>
<dbReference type="Gene3D" id="1.10.1060.10">
    <property type="entry name" value="Alpha-helical ferredoxin"/>
    <property type="match status" value="1"/>
</dbReference>
<keyword evidence="5" id="KW-0411">Iron-sulfur</keyword>
<keyword evidence="3" id="KW-0560">Oxidoreductase</keyword>
<evidence type="ECO:0000256" key="2">
    <source>
        <dbReference type="ARBA" id="ARBA00022723"/>
    </source>
</evidence>
<evidence type="ECO:0000259" key="7">
    <source>
        <dbReference type="PROSITE" id="PS51379"/>
    </source>
</evidence>
<dbReference type="SUPFAM" id="SSF46548">
    <property type="entry name" value="alpha-helical ferredoxin"/>
    <property type="match status" value="1"/>
</dbReference>
<dbReference type="InterPro" id="IPR004017">
    <property type="entry name" value="Cys_rich_dom"/>
</dbReference>
<evidence type="ECO:0000256" key="3">
    <source>
        <dbReference type="ARBA" id="ARBA00023002"/>
    </source>
</evidence>
<feature type="transmembrane region" description="Helical" evidence="6">
    <location>
        <begin position="64"/>
        <end position="85"/>
    </location>
</feature>
<evidence type="ECO:0000313" key="8">
    <source>
        <dbReference type="EMBL" id="TDD57926.1"/>
    </source>
</evidence>
<name>A0A4R4ZIP5_9ACTN</name>
<feature type="domain" description="4Fe-4S ferredoxin-type" evidence="7">
    <location>
        <begin position="369"/>
        <end position="401"/>
    </location>
</feature>
<evidence type="ECO:0000256" key="1">
    <source>
        <dbReference type="ARBA" id="ARBA00022485"/>
    </source>
</evidence>
<dbReference type="OrthoDB" id="9794954at2"/>
<dbReference type="PANTHER" id="PTHR43255:SF1">
    <property type="entry name" value="IRON-SULFUR-BINDING OXIDOREDUCTASE FADF-RELATED"/>
    <property type="match status" value="1"/>
</dbReference>
<keyword evidence="6" id="KW-0472">Membrane</keyword>
<dbReference type="GO" id="GO:0005886">
    <property type="term" value="C:plasma membrane"/>
    <property type="evidence" value="ECO:0007669"/>
    <property type="project" value="TreeGrafter"/>
</dbReference>
<gene>
    <name evidence="8" type="ORF">E1263_21375</name>
</gene>
<dbReference type="GO" id="GO:0051539">
    <property type="term" value="F:4 iron, 4 sulfur cluster binding"/>
    <property type="evidence" value="ECO:0007669"/>
    <property type="project" value="UniProtKB-KW"/>
</dbReference>
<proteinExistence type="predicted"/>
<dbReference type="RefSeq" id="WP_132170070.1">
    <property type="nucleotide sequence ID" value="NZ_SMKX01000062.1"/>
</dbReference>
<comment type="caution">
    <text evidence="8">The sequence shown here is derived from an EMBL/GenBank/DDBJ whole genome shotgun (WGS) entry which is preliminary data.</text>
</comment>
<dbReference type="InterPro" id="IPR009051">
    <property type="entry name" value="Helical_ferredxn"/>
</dbReference>
<dbReference type="InterPro" id="IPR051460">
    <property type="entry name" value="HdrC_iron-sulfur_subunit"/>
</dbReference>
<reference evidence="8 9" key="1">
    <citation type="submission" date="2019-03" db="EMBL/GenBank/DDBJ databases">
        <title>Draft genome sequences of novel Actinobacteria.</title>
        <authorList>
            <person name="Sahin N."/>
            <person name="Ay H."/>
            <person name="Saygin H."/>
        </authorList>
    </citation>
    <scope>NUCLEOTIDE SEQUENCE [LARGE SCALE GENOMIC DNA]</scope>
    <source>
        <strain evidence="8 9">JCM 13523</strain>
    </source>
</reference>
<keyword evidence="2" id="KW-0479">Metal-binding</keyword>
<keyword evidence="6" id="KW-1133">Transmembrane helix</keyword>
<dbReference type="Proteomes" id="UP000295124">
    <property type="component" value="Unassembled WGS sequence"/>
</dbReference>
<feature type="transmembrane region" description="Helical" evidence="6">
    <location>
        <begin position="208"/>
        <end position="228"/>
    </location>
</feature>
<keyword evidence="6" id="KW-0812">Transmembrane</keyword>
<organism evidence="8 9">
    <name type="scientific">Kribbella antibiotica</name>
    <dbReference type="NCBI Taxonomy" id="190195"/>
    <lineage>
        <taxon>Bacteria</taxon>
        <taxon>Bacillati</taxon>
        <taxon>Actinomycetota</taxon>
        <taxon>Actinomycetes</taxon>
        <taxon>Propionibacteriales</taxon>
        <taxon>Kribbellaceae</taxon>
        <taxon>Kribbella</taxon>
    </lineage>
</organism>
<accession>A0A4R4ZIP5</accession>
<protein>
    <submittedName>
        <fullName evidence="8">(Fe-S)-binding protein</fullName>
    </submittedName>
</protein>
<dbReference type="Pfam" id="PF13187">
    <property type="entry name" value="Fer4_9"/>
    <property type="match status" value="1"/>
</dbReference>